<organism evidence="2 3">
    <name type="scientific">Zooshikella harenae</name>
    <dbReference type="NCBI Taxonomy" id="2827238"/>
    <lineage>
        <taxon>Bacteria</taxon>
        <taxon>Pseudomonadati</taxon>
        <taxon>Pseudomonadota</taxon>
        <taxon>Gammaproteobacteria</taxon>
        <taxon>Oceanospirillales</taxon>
        <taxon>Zooshikellaceae</taxon>
        <taxon>Zooshikella</taxon>
    </lineage>
</organism>
<dbReference type="Pfam" id="PF04403">
    <property type="entry name" value="PqiA"/>
    <property type="match status" value="1"/>
</dbReference>
<feature type="transmembrane region" description="Helical" evidence="1">
    <location>
        <begin position="46"/>
        <end position="70"/>
    </location>
</feature>
<keyword evidence="1" id="KW-0472">Membrane</keyword>
<dbReference type="InterPro" id="IPR007498">
    <property type="entry name" value="PqiA-like"/>
</dbReference>
<comment type="caution">
    <text evidence="2">The sequence shown here is derived from an EMBL/GenBank/DDBJ whole genome shotgun (WGS) entry which is preliminary data.</text>
</comment>
<protein>
    <submittedName>
        <fullName evidence="2">Paraquat-inducible protein A</fullName>
    </submittedName>
</protein>
<keyword evidence="3" id="KW-1185">Reference proteome</keyword>
<dbReference type="EMBL" id="JAGSOY010000055">
    <property type="protein sequence ID" value="MBU2712952.1"/>
    <property type="molecule type" value="Genomic_DNA"/>
</dbReference>
<name>A0ABS5ZFW0_9GAMM</name>
<evidence type="ECO:0000256" key="1">
    <source>
        <dbReference type="SAM" id="Phobius"/>
    </source>
</evidence>
<feature type="transmembrane region" description="Helical" evidence="1">
    <location>
        <begin position="162"/>
        <end position="187"/>
    </location>
</feature>
<keyword evidence="1" id="KW-1133">Transmembrane helix</keyword>
<reference evidence="2 3" key="1">
    <citation type="submission" date="2021-04" db="EMBL/GenBank/DDBJ databases">
        <authorList>
            <person name="Pira H."/>
            <person name="Risdian C."/>
            <person name="Wink J."/>
        </authorList>
    </citation>
    <scope>NUCLEOTIDE SEQUENCE [LARGE SCALE GENOMIC DNA]</scope>
    <source>
        <strain evidence="2 3">WH53</strain>
    </source>
</reference>
<keyword evidence="1" id="KW-0812">Transmembrane</keyword>
<evidence type="ECO:0000313" key="2">
    <source>
        <dbReference type="EMBL" id="MBU2712952.1"/>
    </source>
</evidence>
<proteinExistence type="predicted"/>
<gene>
    <name evidence="2" type="ORF">KCG35_17930</name>
</gene>
<dbReference type="Proteomes" id="UP000690515">
    <property type="component" value="Unassembled WGS sequence"/>
</dbReference>
<accession>A0ABS5ZFW0</accession>
<dbReference type="RefSeq" id="WP_215821175.1">
    <property type="nucleotide sequence ID" value="NZ_JAGSOY010000055.1"/>
</dbReference>
<sequence length="207" mass="23215">MKELIACHECDLLLPYKALPSGTKACCPRCGYQLYSARNNSLERSLALNITGLLLYIPAMFLPIMSLEMLGQSQFDTVFAGIVTLFAHDIWWAALLVLFCSMLAPLLKKLLLFYVLMGIKHSWSKPPLAKAFTWYQHLDSWAMLEVYMLGVLVSVVKLIDLAAIHFGFGLGCFIALMICAMATSVVLDHHLIWHKLEQVPNQPKASL</sequence>
<evidence type="ECO:0000313" key="3">
    <source>
        <dbReference type="Proteomes" id="UP000690515"/>
    </source>
</evidence>